<name>A0ABV9R032_9GAMM</name>
<reference evidence="2" key="1">
    <citation type="journal article" date="2019" name="Int. J. Syst. Evol. Microbiol.">
        <title>The Global Catalogue of Microorganisms (GCM) 10K type strain sequencing project: providing services to taxonomists for standard genome sequencing and annotation.</title>
        <authorList>
            <consortium name="The Broad Institute Genomics Platform"/>
            <consortium name="The Broad Institute Genome Sequencing Center for Infectious Disease"/>
            <person name="Wu L."/>
            <person name="Ma J."/>
        </authorList>
    </citation>
    <scope>NUCLEOTIDE SEQUENCE [LARGE SCALE GENOMIC DNA]</scope>
    <source>
        <strain evidence="2">CCUG 30340</strain>
    </source>
</reference>
<evidence type="ECO:0000313" key="2">
    <source>
        <dbReference type="Proteomes" id="UP001595886"/>
    </source>
</evidence>
<dbReference type="Proteomes" id="UP001595886">
    <property type="component" value="Unassembled WGS sequence"/>
</dbReference>
<keyword evidence="2" id="KW-1185">Reference proteome</keyword>
<comment type="caution">
    <text evidence="1">The sequence shown here is derived from an EMBL/GenBank/DDBJ whole genome shotgun (WGS) entry which is preliminary data.</text>
</comment>
<dbReference type="InterPro" id="IPR027961">
    <property type="entry name" value="DUF4442"/>
</dbReference>
<dbReference type="Gene3D" id="3.10.129.10">
    <property type="entry name" value="Hotdog Thioesterase"/>
    <property type="match status" value="1"/>
</dbReference>
<dbReference type="RefSeq" id="WP_380022321.1">
    <property type="nucleotide sequence ID" value="NZ_JBHSHD010000013.1"/>
</dbReference>
<dbReference type="Pfam" id="PF14539">
    <property type="entry name" value="DUF4442"/>
    <property type="match status" value="1"/>
</dbReference>
<organism evidence="1 2">
    <name type="scientific">Dokdonella ginsengisoli</name>
    <dbReference type="NCBI Taxonomy" id="363846"/>
    <lineage>
        <taxon>Bacteria</taxon>
        <taxon>Pseudomonadati</taxon>
        <taxon>Pseudomonadota</taxon>
        <taxon>Gammaproteobacteria</taxon>
        <taxon>Lysobacterales</taxon>
        <taxon>Rhodanobacteraceae</taxon>
        <taxon>Dokdonella</taxon>
    </lineage>
</organism>
<sequence>MSSQALRLFRRLGGSPSGRWLFSKLICRRAPYFASIAPRIELLEPGRCIVQIRDRRAVRNHIGTVHAIALCNMAELAGGLATDATIPDAMRWIPKGMSVRYLAKARGTMTATATVASIADAAVAQELQAHVEVRDLGNTVVFEADIAMWVSLRKVA</sequence>
<proteinExistence type="predicted"/>
<gene>
    <name evidence="1" type="ORF">ACFO6Q_17070</name>
</gene>
<dbReference type="InterPro" id="IPR029069">
    <property type="entry name" value="HotDog_dom_sf"/>
</dbReference>
<dbReference type="CDD" id="cd03443">
    <property type="entry name" value="PaaI_thioesterase"/>
    <property type="match status" value="1"/>
</dbReference>
<evidence type="ECO:0000313" key="1">
    <source>
        <dbReference type="EMBL" id="MFC4822039.1"/>
    </source>
</evidence>
<accession>A0ABV9R032</accession>
<protein>
    <submittedName>
        <fullName evidence="1">Hotdog fold domain-containing protein</fullName>
    </submittedName>
</protein>
<dbReference type="EMBL" id="JBHSHD010000013">
    <property type="protein sequence ID" value="MFC4822039.1"/>
    <property type="molecule type" value="Genomic_DNA"/>
</dbReference>
<dbReference type="SUPFAM" id="SSF54637">
    <property type="entry name" value="Thioesterase/thiol ester dehydrase-isomerase"/>
    <property type="match status" value="1"/>
</dbReference>